<name>A0A2I4DRX5_JUGRE</name>
<feature type="coiled-coil region" evidence="1">
    <location>
        <begin position="154"/>
        <end position="181"/>
    </location>
</feature>
<feature type="coiled-coil region" evidence="1">
    <location>
        <begin position="233"/>
        <end position="305"/>
    </location>
</feature>
<keyword evidence="3" id="KW-1185">Reference proteome</keyword>
<dbReference type="OrthoDB" id="1927957at2759"/>
<feature type="compositionally biased region" description="Polar residues" evidence="2">
    <location>
        <begin position="402"/>
        <end position="416"/>
    </location>
</feature>
<evidence type="ECO:0000313" key="3">
    <source>
        <dbReference type="Proteomes" id="UP000235220"/>
    </source>
</evidence>
<accession>A0A2I4DRX5</accession>
<feature type="region of interest" description="Disordered" evidence="2">
    <location>
        <begin position="1"/>
        <end position="22"/>
    </location>
</feature>
<sequence length="478" mass="54365">MNFTGVPHSSSATPHRRKPNRPSLALYSLRRKDVPPQTPLSQWKFFDEGKLAFVSSGGGNFWRSRVEVSARKLSAGLWKFWFAEVSSGTGGLVCGPCDVVGSQLESTSLNHEYSSMEGGAKRDPRCSGVSNEVYKFYGHTKHPDDQSDASRCVASALQAELVRARSRIRELEAEERSSKKKVGHLLRKLEEERISWQSREQTRNRTVVDGLKDELVRHRKSYHMMESLNSKLVNEVANAKLSAKQIVQKYEEEKRVRELMVEVCNELVKLIVEHKAQVEELKKESRKIREEVEEERQMLKMAEILREEQIQMKLVDAKLAFEDRYSEMNKLINDVQTFLRSRGSTPDAKPKALRKAKSIQHAVKSMNIQDIKEFSIVPTKPENMYSNHSDLREGEADEGGIASSSKIPTSSPNNIASVNTETECVETTEQRSVNTEIREICWPSAEQSKKNARLSKDESSGRIMVEECNGKLKWGCFK</sequence>
<keyword evidence="1" id="KW-0175">Coiled coil</keyword>
<protein>
    <submittedName>
        <fullName evidence="4">Uncharacterized protein LOC108982884</fullName>
    </submittedName>
</protein>
<dbReference type="STRING" id="51240.A0A2I4DRX5"/>
<dbReference type="GeneID" id="108982884"/>
<dbReference type="RefSeq" id="XP_018809899.2">
    <property type="nucleotide sequence ID" value="XM_018954354.2"/>
</dbReference>
<proteinExistence type="predicted"/>
<evidence type="ECO:0000313" key="4">
    <source>
        <dbReference type="RefSeq" id="XP_018809899.2"/>
    </source>
</evidence>
<dbReference type="InterPro" id="IPR043424">
    <property type="entry name" value="BLT-like"/>
</dbReference>
<evidence type="ECO:0000256" key="2">
    <source>
        <dbReference type="SAM" id="MobiDB-lite"/>
    </source>
</evidence>
<reference evidence="4" key="1">
    <citation type="submission" date="2025-08" db="UniProtKB">
        <authorList>
            <consortium name="RefSeq"/>
        </authorList>
    </citation>
    <scope>IDENTIFICATION</scope>
    <source>
        <tissue evidence="4">Leaves</tissue>
    </source>
</reference>
<organism evidence="3 4">
    <name type="scientific">Juglans regia</name>
    <name type="common">English walnut</name>
    <dbReference type="NCBI Taxonomy" id="51240"/>
    <lineage>
        <taxon>Eukaryota</taxon>
        <taxon>Viridiplantae</taxon>
        <taxon>Streptophyta</taxon>
        <taxon>Embryophyta</taxon>
        <taxon>Tracheophyta</taxon>
        <taxon>Spermatophyta</taxon>
        <taxon>Magnoliopsida</taxon>
        <taxon>eudicotyledons</taxon>
        <taxon>Gunneridae</taxon>
        <taxon>Pentapetalae</taxon>
        <taxon>rosids</taxon>
        <taxon>fabids</taxon>
        <taxon>Fagales</taxon>
        <taxon>Juglandaceae</taxon>
        <taxon>Juglans</taxon>
    </lineage>
</organism>
<dbReference type="Proteomes" id="UP000235220">
    <property type="component" value="Chromosome 3"/>
</dbReference>
<feature type="compositionally biased region" description="Polar residues" evidence="2">
    <location>
        <begin position="1"/>
        <end position="13"/>
    </location>
</feature>
<dbReference type="PANTHER" id="PTHR31071:SF2">
    <property type="entry name" value="ACTIN CYTOSKELETON-REGULATORY COMPLEX PAN-LIKE PROTEIN"/>
    <property type="match status" value="1"/>
</dbReference>
<dbReference type="PANTHER" id="PTHR31071">
    <property type="entry name" value="GB|AAF24581.1"/>
    <property type="match status" value="1"/>
</dbReference>
<evidence type="ECO:0000256" key="1">
    <source>
        <dbReference type="SAM" id="Coils"/>
    </source>
</evidence>
<gene>
    <name evidence="4" type="primary">LOC108982884</name>
</gene>
<feature type="region of interest" description="Disordered" evidence="2">
    <location>
        <begin position="386"/>
        <end position="416"/>
    </location>
</feature>
<dbReference type="KEGG" id="jre:108982884"/>
<dbReference type="Gramene" id="Jr03_11070_p1">
    <property type="protein sequence ID" value="cds.Jr03_11070_p1"/>
    <property type="gene ID" value="Jr03_11070"/>
</dbReference>
<dbReference type="AlphaFoldDB" id="A0A2I4DRX5"/>